<dbReference type="Gene3D" id="1.20.120.720">
    <property type="entry name" value="Myosin VI head, motor domain, U50 subdomain"/>
    <property type="match status" value="1"/>
</dbReference>
<keyword evidence="3" id="KW-0963">Cytoplasm</keyword>
<dbReference type="EMBL" id="KB096023">
    <property type="protein sequence ID" value="ESO09055.1"/>
    <property type="molecule type" value="Genomic_DNA"/>
</dbReference>
<accession>T1F183</accession>
<keyword evidence="9" id="KW-0206">Cytoskeleton</keyword>
<dbReference type="RefSeq" id="XP_009013077.1">
    <property type="nucleotide sequence ID" value="XM_009014829.1"/>
</dbReference>
<keyword evidence="8 11" id="KW-0505">Motor protein</keyword>
<dbReference type="InterPro" id="IPR001609">
    <property type="entry name" value="Myosin_head_motor_dom-like"/>
</dbReference>
<dbReference type="KEGG" id="hro:HELRODRAFT_168991"/>
<dbReference type="PROSITE" id="PS51456">
    <property type="entry name" value="MYOSIN_MOTOR"/>
    <property type="match status" value="1"/>
</dbReference>
<evidence type="ECO:0000256" key="2">
    <source>
        <dbReference type="ARBA" id="ARBA00004316"/>
    </source>
</evidence>
<evidence type="ECO:0000256" key="5">
    <source>
        <dbReference type="ARBA" id="ARBA00022741"/>
    </source>
</evidence>
<reference evidence="13 15" key="2">
    <citation type="journal article" date="2013" name="Nature">
        <title>Insights into bilaterian evolution from three spiralian genomes.</title>
        <authorList>
            <person name="Simakov O."/>
            <person name="Marletaz F."/>
            <person name="Cho S.J."/>
            <person name="Edsinger-Gonzales E."/>
            <person name="Havlak P."/>
            <person name="Hellsten U."/>
            <person name="Kuo D.H."/>
            <person name="Larsson T."/>
            <person name="Lv J."/>
            <person name="Arendt D."/>
            <person name="Savage R."/>
            <person name="Osoegawa K."/>
            <person name="de Jong P."/>
            <person name="Grimwood J."/>
            <person name="Chapman J.A."/>
            <person name="Shapiro H."/>
            <person name="Aerts A."/>
            <person name="Otillar R.P."/>
            <person name="Terry A.Y."/>
            <person name="Boore J.L."/>
            <person name="Grigoriev I.V."/>
            <person name="Lindberg D.R."/>
            <person name="Seaver E.C."/>
            <person name="Weisblat D.A."/>
            <person name="Putnam N.H."/>
            <person name="Rokhsar D.S."/>
        </authorList>
    </citation>
    <scope>NUCLEOTIDE SEQUENCE</scope>
</reference>
<feature type="domain" description="Myosin motor" evidence="12">
    <location>
        <begin position="2"/>
        <end position="340"/>
    </location>
</feature>
<dbReference type="GO" id="GO:0003779">
    <property type="term" value="F:actin binding"/>
    <property type="evidence" value="ECO:0007669"/>
    <property type="project" value="UniProtKB-KW"/>
</dbReference>
<dbReference type="SUPFAM" id="SSF52540">
    <property type="entry name" value="P-loop containing nucleoside triphosphate hydrolases"/>
    <property type="match status" value="1"/>
</dbReference>
<dbReference type="GO" id="GO:0003774">
    <property type="term" value="F:cytoskeletal motor activity"/>
    <property type="evidence" value="ECO:0007669"/>
    <property type="project" value="UniProtKB-UniRule"/>
</dbReference>
<evidence type="ECO:0000256" key="9">
    <source>
        <dbReference type="ARBA" id="ARBA00023212"/>
    </source>
</evidence>
<dbReference type="GO" id="GO:0005524">
    <property type="term" value="F:ATP binding"/>
    <property type="evidence" value="ECO:0007669"/>
    <property type="project" value="UniProtKB-UniRule"/>
</dbReference>
<gene>
    <name evidence="14" type="primary">20202583</name>
    <name evidence="13" type="ORF">HELRODRAFT_168991</name>
</gene>
<keyword evidence="4" id="KW-0677">Repeat</keyword>
<evidence type="ECO:0000256" key="6">
    <source>
        <dbReference type="ARBA" id="ARBA00022840"/>
    </source>
</evidence>
<dbReference type="EnsemblMetazoa" id="HelroT168991">
    <property type="protein sequence ID" value="HelroP168991"/>
    <property type="gene ID" value="HelroG168991"/>
</dbReference>
<dbReference type="EMBL" id="AMQM01003158">
    <property type="status" value="NOT_ANNOTATED_CDS"/>
    <property type="molecule type" value="Genomic_DNA"/>
</dbReference>
<dbReference type="PRINTS" id="PR00193">
    <property type="entry name" value="MYOSINHEAVY"/>
</dbReference>
<evidence type="ECO:0000256" key="7">
    <source>
        <dbReference type="ARBA" id="ARBA00023123"/>
    </source>
</evidence>
<feature type="binding site" evidence="11">
    <location>
        <begin position="96"/>
        <end position="103"/>
    </location>
    <ligand>
        <name>ATP</name>
        <dbReference type="ChEBI" id="CHEBI:30616"/>
    </ligand>
</feature>
<keyword evidence="15" id="KW-1185">Reference proteome</keyword>
<keyword evidence="7 11" id="KW-0518">Myosin</keyword>
<keyword evidence="10" id="KW-0966">Cell projection</keyword>
<dbReference type="Gene3D" id="1.10.10.820">
    <property type="match status" value="1"/>
</dbReference>
<dbReference type="Pfam" id="PF00063">
    <property type="entry name" value="Myosin_head"/>
    <property type="match status" value="1"/>
</dbReference>
<dbReference type="eggNOG" id="KOG4229">
    <property type="taxonomic scope" value="Eukaryota"/>
</dbReference>
<dbReference type="Proteomes" id="UP000015101">
    <property type="component" value="Unassembled WGS sequence"/>
</dbReference>
<evidence type="ECO:0000256" key="3">
    <source>
        <dbReference type="ARBA" id="ARBA00022490"/>
    </source>
</evidence>
<dbReference type="SMART" id="SM00242">
    <property type="entry name" value="MYSc"/>
    <property type="match status" value="1"/>
</dbReference>
<dbReference type="GO" id="GO:0042995">
    <property type="term" value="C:cell projection"/>
    <property type="evidence" value="ECO:0007669"/>
    <property type="project" value="UniProtKB-SubCell"/>
</dbReference>
<dbReference type="AlphaFoldDB" id="T1F183"/>
<dbReference type="Gene3D" id="3.40.850.10">
    <property type="entry name" value="Kinesin motor domain"/>
    <property type="match status" value="1"/>
</dbReference>
<dbReference type="CTD" id="20202583"/>
<dbReference type="GeneID" id="20202583"/>
<dbReference type="GO" id="GO:0016459">
    <property type="term" value="C:myosin complex"/>
    <property type="evidence" value="ECO:0007669"/>
    <property type="project" value="UniProtKB-KW"/>
</dbReference>
<dbReference type="InterPro" id="IPR036961">
    <property type="entry name" value="Kinesin_motor_dom_sf"/>
</dbReference>
<evidence type="ECO:0000256" key="11">
    <source>
        <dbReference type="PROSITE-ProRule" id="PRU00782"/>
    </source>
</evidence>
<dbReference type="InterPro" id="IPR027417">
    <property type="entry name" value="P-loop_NTPase"/>
</dbReference>
<dbReference type="OMA" id="ATIPAFF"/>
<sequence length="340" mass="38088">MSDVKDLLDSANLDIDSLCKNQLEKFNEGQKFTYIGNILLSLNTLKDLEVYSSEVAQNYFNTQAAHNLPAHIYATGYEIFTTLMKKGNNQTVIPYGISGSGKSVCCQLLVQSLAELTCKKTRSNDMFQKLSAVGSFMDMFLNAKTNLNVNSTRCAKLIQMFVSSSGICEGVFPNETLTLATIPAFFSFYMLDKSRLSQLQTNERNFHILYYMLAGLSDKERKLNLLDNPDKHKLVMLTDGSEIFKDPSYLKACKQKWGKFNDYLNLFGFIPEERGSVLAVLTGILHLKDLHFIHDHDIDGVGVSNEEILDTASHMLGLNVDVLAGYLLTFEITVKGSVDF</sequence>
<organism evidence="14 15">
    <name type="scientific">Helobdella robusta</name>
    <name type="common">Californian leech</name>
    <dbReference type="NCBI Taxonomy" id="6412"/>
    <lineage>
        <taxon>Eukaryota</taxon>
        <taxon>Metazoa</taxon>
        <taxon>Spiralia</taxon>
        <taxon>Lophotrochozoa</taxon>
        <taxon>Annelida</taxon>
        <taxon>Clitellata</taxon>
        <taxon>Hirudinea</taxon>
        <taxon>Rhynchobdellida</taxon>
        <taxon>Glossiphoniidae</taxon>
        <taxon>Helobdella</taxon>
    </lineage>
</organism>
<evidence type="ECO:0000259" key="12">
    <source>
        <dbReference type="PROSITE" id="PS51456"/>
    </source>
</evidence>
<dbReference type="STRING" id="6412.T1F183"/>
<protein>
    <recommendedName>
        <fullName evidence="12">Myosin motor domain-containing protein</fullName>
    </recommendedName>
</protein>
<evidence type="ECO:0000256" key="1">
    <source>
        <dbReference type="ARBA" id="ARBA00004245"/>
    </source>
</evidence>
<keyword evidence="11" id="KW-0009">Actin-binding</keyword>
<reference evidence="15" key="1">
    <citation type="submission" date="2012-12" db="EMBL/GenBank/DDBJ databases">
        <authorList>
            <person name="Hellsten U."/>
            <person name="Grimwood J."/>
            <person name="Chapman J.A."/>
            <person name="Shapiro H."/>
            <person name="Aerts A."/>
            <person name="Otillar R.P."/>
            <person name="Terry A.Y."/>
            <person name="Boore J.L."/>
            <person name="Simakov O."/>
            <person name="Marletaz F."/>
            <person name="Cho S.-J."/>
            <person name="Edsinger-Gonzales E."/>
            <person name="Havlak P."/>
            <person name="Kuo D.-H."/>
            <person name="Larsson T."/>
            <person name="Lv J."/>
            <person name="Arendt D."/>
            <person name="Savage R."/>
            <person name="Osoegawa K."/>
            <person name="de Jong P."/>
            <person name="Lindberg D.R."/>
            <person name="Seaver E.C."/>
            <person name="Weisblat D.A."/>
            <person name="Putnam N.H."/>
            <person name="Grigoriev I.V."/>
            <person name="Rokhsar D.S."/>
        </authorList>
    </citation>
    <scope>NUCLEOTIDE SEQUENCE</scope>
</reference>
<evidence type="ECO:0000256" key="8">
    <source>
        <dbReference type="ARBA" id="ARBA00023175"/>
    </source>
</evidence>
<dbReference type="PANTHER" id="PTHR46256:SF3">
    <property type="entry name" value="MYOSIN MOTOR DOMAIN-CONTAINING PROTEIN"/>
    <property type="match status" value="1"/>
</dbReference>
<keyword evidence="6 11" id="KW-0067">ATP-binding</keyword>
<evidence type="ECO:0000313" key="13">
    <source>
        <dbReference type="EMBL" id="ESO09055.1"/>
    </source>
</evidence>
<dbReference type="HOGENOM" id="CLU_817054_0_0_1"/>
<reference evidence="14" key="3">
    <citation type="submission" date="2015-06" db="UniProtKB">
        <authorList>
            <consortium name="EnsemblMetazoa"/>
        </authorList>
    </citation>
    <scope>IDENTIFICATION</scope>
</reference>
<evidence type="ECO:0000313" key="14">
    <source>
        <dbReference type="EnsemblMetazoa" id="HelroP168991"/>
    </source>
</evidence>
<comment type="subcellular location">
    <subcellularLocation>
        <location evidence="2">Cell projection</location>
    </subcellularLocation>
    <subcellularLocation>
        <location evidence="1">Cytoplasm</location>
        <location evidence="1">Cytoskeleton</location>
    </subcellularLocation>
</comment>
<evidence type="ECO:0000313" key="15">
    <source>
        <dbReference type="Proteomes" id="UP000015101"/>
    </source>
</evidence>
<dbReference type="PANTHER" id="PTHR46256">
    <property type="entry name" value="AGAP011099-PA"/>
    <property type="match status" value="1"/>
</dbReference>
<evidence type="ECO:0000256" key="10">
    <source>
        <dbReference type="ARBA" id="ARBA00023273"/>
    </source>
</evidence>
<dbReference type="InParanoid" id="T1F183"/>
<proteinExistence type="inferred from homology"/>
<comment type="caution">
    <text evidence="11">Lacks conserved residue(s) required for the propagation of feature annotation.</text>
</comment>
<dbReference type="OrthoDB" id="10055605at2759"/>
<evidence type="ECO:0000256" key="4">
    <source>
        <dbReference type="ARBA" id="ARBA00022737"/>
    </source>
</evidence>
<name>T1F183_HELRO</name>
<dbReference type="InterPro" id="IPR052409">
    <property type="entry name" value="Myosin-III_kinase_activity"/>
</dbReference>
<comment type="similarity">
    <text evidence="11">Belongs to the TRAFAC class myosin-kinesin ATPase superfamily. Myosin family.</text>
</comment>
<keyword evidence="5 11" id="KW-0547">Nucleotide-binding</keyword>